<keyword evidence="3" id="KW-0408">Iron</keyword>
<dbReference type="Proteomes" id="UP001549320">
    <property type="component" value="Unassembled WGS sequence"/>
</dbReference>
<accession>A0ABV2Q4F0</accession>
<keyword evidence="6" id="KW-0560">Oxidoreductase</keyword>
<keyword evidence="4" id="KW-0411">Iron-sulfur</keyword>
<dbReference type="SUPFAM" id="SSF54292">
    <property type="entry name" value="2Fe-2S ferredoxin-like"/>
    <property type="match status" value="1"/>
</dbReference>
<dbReference type="GO" id="GO:0008805">
    <property type="term" value="F:carbon-monoxide oxygenase activity"/>
    <property type="evidence" value="ECO:0007669"/>
    <property type="project" value="UniProtKB-EC"/>
</dbReference>
<comment type="caution">
    <text evidence="6">The sequence shown here is derived from an EMBL/GenBank/DDBJ whole genome shotgun (WGS) entry which is preliminary data.</text>
</comment>
<evidence type="ECO:0000313" key="6">
    <source>
        <dbReference type="EMBL" id="MET4575909.1"/>
    </source>
</evidence>
<name>A0ABV2Q4F0_9BURK</name>
<dbReference type="InterPro" id="IPR012675">
    <property type="entry name" value="Beta-grasp_dom_sf"/>
</dbReference>
<dbReference type="InterPro" id="IPR001041">
    <property type="entry name" value="2Fe-2S_ferredoxin-type"/>
</dbReference>
<dbReference type="InterPro" id="IPR036884">
    <property type="entry name" value="2Fe-2S-bd_dom_sf"/>
</dbReference>
<organism evidence="6 7">
    <name type="scientific">Ottowia thiooxydans</name>
    <dbReference type="NCBI Taxonomy" id="219182"/>
    <lineage>
        <taxon>Bacteria</taxon>
        <taxon>Pseudomonadati</taxon>
        <taxon>Pseudomonadota</taxon>
        <taxon>Betaproteobacteria</taxon>
        <taxon>Burkholderiales</taxon>
        <taxon>Comamonadaceae</taxon>
        <taxon>Ottowia</taxon>
    </lineage>
</organism>
<evidence type="ECO:0000256" key="4">
    <source>
        <dbReference type="ARBA" id="ARBA00023014"/>
    </source>
</evidence>
<keyword evidence="1" id="KW-0001">2Fe-2S</keyword>
<evidence type="ECO:0000313" key="7">
    <source>
        <dbReference type="Proteomes" id="UP001549320"/>
    </source>
</evidence>
<proteinExistence type="predicted"/>
<protein>
    <submittedName>
        <fullName evidence="6">Carbon-monoxide dehydrogenase small subunit</fullName>
        <ecNumber evidence="6">1.2.5.3</ecNumber>
    </submittedName>
</protein>
<reference evidence="6 7" key="1">
    <citation type="submission" date="2024-06" db="EMBL/GenBank/DDBJ databases">
        <title>Sorghum-associated microbial communities from plants grown in Nebraska, USA.</title>
        <authorList>
            <person name="Schachtman D."/>
        </authorList>
    </citation>
    <scope>NUCLEOTIDE SEQUENCE [LARGE SCALE GENOMIC DNA]</scope>
    <source>
        <strain evidence="6 7">2709</strain>
    </source>
</reference>
<dbReference type="EMBL" id="JBEPSH010000002">
    <property type="protein sequence ID" value="MET4575909.1"/>
    <property type="molecule type" value="Genomic_DNA"/>
</dbReference>
<sequence length="170" mass="18769">MNETPYEIPLMRVDMTLNGRGESVEIEPREMLIDVLRERLRLKGTKRSCDVQVCGACTVLVDGMPVSSCTTLCADVEGRNVTTIEGLADGTRLDPVQRVFIAHGALQCGFCTPGMILAVKSLLAVEPKPSEATVRHYLRGNICRCTGYVKIIEAILDLAQNPERYQSEQK</sequence>
<evidence type="ECO:0000256" key="3">
    <source>
        <dbReference type="ARBA" id="ARBA00023004"/>
    </source>
</evidence>
<dbReference type="PROSITE" id="PS51085">
    <property type="entry name" value="2FE2S_FER_2"/>
    <property type="match status" value="1"/>
</dbReference>
<dbReference type="InterPro" id="IPR036010">
    <property type="entry name" value="2Fe-2S_ferredoxin-like_sf"/>
</dbReference>
<dbReference type="PANTHER" id="PTHR44379">
    <property type="entry name" value="OXIDOREDUCTASE WITH IRON-SULFUR SUBUNIT"/>
    <property type="match status" value="1"/>
</dbReference>
<evidence type="ECO:0000259" key="5">
    <source>
        <dbReference type="PROSITE" id="PS51085"/>
    </source>
</evidence>
<feature type="domain" description="2Fe-2S ferredoxin-type" evidence="5">
    <location>
        <begin position="11"/>
        <end position="87"/>
    </location>
</feature>
<gene>
    <name evidence="6" type="ORF">ABIE13_001009</name>
</gene>
<dbReference type="Gene3D" id="1.10.150.120">
    <property type="entry name" value="[2Fe-2S]-binding domain"/>
    <property type="match status" value="1"/>
</dbReference>
<dbReference type="CDD" id="cd00207">
    <property type="entry name" value="fer2"/>
    <property type="match status" value="1"/>
</dbReference>
<dbReference type="PANTHER" id="PTHR44379:SF8">
    <property type="entry name" value="XANTHINE DEHYDROGENASE IRON-SULFUR-BINDING SUBUNIT XDHC-RELATED"/>
    <property type="match status" value="1"/>
</dbReference>
<dbReference type="SUPFAM" id="SSF47741">
    <property type="entry name" value="CO dehydrogenase ISP C-domain like"/>
    <property type="match status" value="1"/>
</dbReference>
<dbReference type="Pfam" id="PF00111">
    <property type="entry name" value="Fer2"/>
    <property type="match status" value="1"/>
</dbReference>
<dbReference type="RefSeq" id="WP_354441686.1">
    <property type="nucleotide sequence ID" value="NZ_JBEPSH010000002.1"/>
</dbReference>
<dbReference type="InterPro" id="IPR051452">
    <property type="entry name" value="Diverse_Oxidoreductases"/>
</dbReference>
<keyword evidence="2" id="KW-0479">Metal-binding</keyword>
<dbReference type="EC" id="1.2.5.3" evidence="6"/>
<evidence type="ECO:0000256" key="2">
    <source>
        <dbReference type="ARBA" id="ARBA00022723"/>
    </source>
</evidence>
<dbReference type="InterPro" id="IPR002888">
    <property type="entry name" value="2Fe-2S-bd"/>
</dbReference>
<dbReference type="Gene3D" id="3.10.20.30">
    <property type="match status" value="1"/>
</dbReference>
<keyword evidence="7" id="KW-1185">Reference proteome</keyword>
<dbReference type="Pfam" id="PF01799">
    <property type="entry name" value="Fer2_2"/>
    <property type="match status" value="1"/>
</dbReference>
<evidence type="ECO:0000256" key="1">
    <source>
        <dbReference type="ARBA" id="ARBA00022714"/>
    </source>
</evidence>